<keyword evidence="3" id="KW-0479">Metal-binding</keyword>
<dbReference type="Proteomes" id="UP000013827">
    <property type="component" value="Unassembled WGS sequence"/>
</dbReference>
<reference evidence="6" key="2">
    <citation type="submission" date="2024-10" db="UniProtKB">
        <authorList>
            <consortium name="EnsemblProtists"/>
        </authorList>
    </citation>
    <scope>IDENTIFICATION</scope>
</reference>
<dbReference type="InterPro" id="IPR036460">
    <property type="entry name" value="Cu_amine_oxidase_C_sf"/>
</dbReference>
<dbReference type="HOGENOM" id="CLU_015739_1_0_1"/>
<dbReference type="KEGG" id="ehx:EMIHUDRAFT_242812"/>
<dbReference type="PANTHER" id="PTHR10638">
    <property type="entry name" value="COPPER AMINE OXIDASE"/>
    <property type="match status" value="1"/>
</dbReference>
<evidence type="ECO:0000259" key="5">
    <source>
        <dbReference type="Pfam" id="PF01179"/>
    </source>
</evidence>
<sequence length="752" mass="82811">MAPVAAFLLSVLSAPGARETLFASAPAPSPSPCPDAVFDQLTVAEQLTIEGMMAPMGVSFEAWGKCTNENCSTIAKIALKKPPKSEVLAYFAGGPKPKRIATFWWLQARLRIAQILEVEMPIGPNSMPTVVRTVPWENRPFVYWDQYHRAQRNALVEPLLPLMDPIVNSLIPSPSMLASLDAANETWSPKASVSGGATSVPGSTTKIRQYLGRIDIRAGHGANYFKEGPVTFVMEFDWDTEELVIKDISWCPGAGNPIFNSVAEVLAANETGTLKMCTVDTVWYGDTKAWMEPEPPFVEAAIPPQIYYPEGPRFSVSGRTVSWMGWDFHTDIHAIEGIHISNLRFKGERIAYEMYAADFTAVYSGASTRKDIFYSDGGYEMGNCAITLREGLQCPYGSVFMKSLGYANSYVWGGALSMDDELPTMCIFEAPANNVAYQHYKEKFEGVALTSLYVRSILTVGNYDYLTGYAVGSYVIPGNLNNDKMAEFWGAKVSESSLGAMHTHSVSYKIDLDIAGLENSFMTKKPGYKSSQYVAAADNSFYMKATKITSEGFWDNDGDSEWTPPEACLSSDASTKFIVYSPTQKNYKGNKRGYKMSVPGSPPVLYPEGDPYLHIQNFTKCDIGITKYSPDDLTPAGQASSGLRQMVVFGNLYPEPAAPGTDISHFYNGESLEEVDIVLYAHSTKMHWVVAEDVPVPSTMGKELAFEPYNYFDYNQLKNLPTNQYVYPCAECKRGGRTTEEGEGGVIPTCTP</sequence>
<name>A0A0D3J809_EMIH1</name>
<dbReference type="GO" id="GO:0048038">
    <property type="term" value="F:quinone binding"/>
    <property type="evidence" value="ECO:0007669"/>
    <property type="project" value="InterPro"/>
</dbReference>
<evidence type="ECO:0000313" key="7">
    <source>
        <dbReference type="Proteomes" id="UP000013827"/>
    </source>
</evidence>
<dbReference type="GeneID" id="17265184"/>
<dbReference type="STRING" id="2903.R1EFK5"/>
<dbReference type="EC" id="1.4.3.-" evidence="3"/>
<dbReference type="eggNOG" id="KOG1186">
    <property type="taxonomic scope" value="Eukaryota"/>
</dbReference>
<keyword evidence="3" id="KW-0186">Copper</keyword>
<dbReference type="GO" id="GO:0009308">
    <property type="term" value="P:amine metabolic process"/>
    <property type="evidence" value="ECO:0007669"/>
    <property type="project" value="UniProtKB-UniRule"/>
</dbReference>
<feature type="signal peptide" evidence="4">
    <location>
        <begin position="1"/>
        <end position="19"/>
    </location>
</feature>
<dbReference type="PaxDb" id="2903-EOD19644"/>
<dbReference type="GO" id="GO:0005507">
    <property type="term" value="F:copper ion binding"/>
    <property type="evidence" value="ECO:0007669"/>
    <property type="project" value="InterPro"/>
</dbReference>
<evidence type="ECO:0000256" key="2">
    <source>
        <dbReference type="PIRSR" id="PIRSR600269-51"/>
    </source>
</evidence>
<feature type="domain" description="Copper amine oxidase catalytic" evidence="5">
    <location>
        <begin position="304"/>
        <end position="716"/>
    </location>
</feature>
<organism evidence="6 7">
    <name type="scientific">Emiliania huxleyi (strain CCMP1516)</name>
    <dbReference type="NCBI Taxonomy" id="280463"/>
    <lineage>
        <taxon>Eukaryota</taxon>
        <taxon>Haptista</taxon>
        <taxon>Haptophyta</taxon>
        <taxon>Prymnesiophyceae</taxon>
        <taxon>Isochrysidales</taxon>
        <taxon>Noelaerhabdaceae</taxon>
        <taxon>Emiliania</taxon>
    </lineage>
</organism>
<keyword evidence="7" id="KW-1185">Reference proteome</keyword>
<proteinExistence type="inferred from homology"/>
<accession>A0A0D3J809</accession>
<dbReference type="InterPro" id="IPR000269">
    <property type="entry name" value="Cu_amine_oxidase"/>
</dbReference>
<dbReference type="Gene3D" id="2.70.98.20">
    <property type="entry name" value="Copper amine oxidase, catalytic domain"/>
    <property type="match status" value="1"/>
</dbReference>
<evidence type="ECO:0000256" key="3">
    <source>
        <dbReference type="RuleBase" id="RU000672"/>
    </source>
</evidence>
<keyword evidence="4" id="KW-0732">Signal</keyword>
<keyword evidence="1 3" id="KW-0801">TPQ</keyword>
<evidence type="ECO:0000256" key="1">
    <source>
        <dbReference type="PIRSR" id="PIRSR600269-50"/>
    </source>
</evidence>
<feature type="active site" description="Proton acceptor" evidence="1">
    <location>
        <position position="376"/>
    </location>
</feature>
<comment type="similarity">
    <text evidence="3">Belongs to the copper/topaquinone oxidase family.</text>
</comment>
<keyword evidence="3" id="KW-0560">Oxidoreductase</keyword>
<feature type="chain" id="PRO_5044226547" description="Amine oxidase" evidence="4">
    <location>
        <begin position="20"/>
        <end position="752"/>
    </location>
</feature>
<dbReference type="InterPro" id="IPR015798">
    <property type="entry name" value="Cu_amine_oxidase_C"/>
</dbReference>
<dbReference type="EnsemblProtists" id="EOD19644">
    <property type="protein sequence ID" value="EOD19644"/>
    <property type="gene ID" value="EMIHUDRAFT_242812"/>
</dbReference>
<feature type="active site" description="Schiff-base intermediate with substrate; via topaquinone" evidence="1">
    <location>
        <position position="463"/>
    </location>
</feature>
<comment type="cofactor">
    <cofactor evidence="3">
        <name>Cu cation</name>
        <dbReference type="ChEBI" id="CHEBI:23378"/>
    </cofactor>
    <text evidence="3">Contains 1 topaquinone per subunit.</text>
</comment>
<dbReference type="GO" id="GO:0005886">
    <property type="term" value="C:plasma membrane"/>
    <property type="evidence" value="ECO:0007669"/>
    <property type="project" value="TreeGrafter"/>
</dbReference>
<dbReference type="Pfam" id="PF01179">
    <property type="entry name" value="Cu_amine_oxid"/>
    <property type="match status" value="1"/>
</dbReference>
<dbReference type="AlphaFoldDB" id="A0A0D3J809"/>
<evidence type="ECO:0000313" key="6">
    <source>
        <dbReference type="EnsemblProtists" id="EOD19644"/>
    </source>
</evidence>
<dbReference type="RefSeq" id="XP_005772073.1">
    <property type="nucleotide sequence ID" value="XM_005772016.1"/>
</dbReference>
<reference evidence="7" key="1">
    <citation type="journal article" date="2013" name="Nature">
        <title>Pan genome of the phytoplankton Emiliania underpins its global distribution.</title>
        <authorList>
            <person name="Read B.A."/>
            <person name="Kegel J."/>
            <person name="Klute M.J."/>
            <person name="Kuo A."/>
            <person name="Lefebvre S.C."/>
            <person name="Maumus F."/>
            <person name="Mayer C."/>
            <person name="Miller J."/>
            <person name="Monier A."/>
            <person name="Salamov A."/>
            <person name="Young J."/>
            <person name="Aguilar M."/>
            <person name="Claverie J.M."/>
            <person name="Frickenhaus S."/>
            <person name="Gonzalez K."/>
            <person name="Herman E.K."/>
            <person name="Lin Y.C."/>
            <person name="Napier J."/>
            <person name="Ogata H."/>
            <person name="Sarno A.F."/>
            <person name="Shmutz J."/>
            <person name="Schroeder D."/>
            <person name="de Vargas C."/>
            <person name="Verret F."/>
            <person name="von Dassow P."/>
            <person name="Valentin K."/>
            <person name="Van de Peer Y."/>
            <person name="Wheeler G."/>
            <person name="Dacks J.B."/>
            <person name="Delwiche C.F."/>
            <person name="Dyhrman S.T."/>
            <person name="Glockner G."/>
            <person name="John U."/>
            <person name="Richards T."/>
            <person name="Worden A.Z."/>
            <person name="Zhang X."/>
            <person name="Grigoriev I.V."/>
            <person name="Allen A.E."/>
            <person name="Bidle K."/>
            <person name="Borodovsky M."/>
            <person name="Bowler C."/>
            <person name="Brownlee C."/>
            <person name="Cock J.M."/>
            <person name="Elias M."/>
            <person name="Gladyshev V.N."/>
            <person name="Groth M."/>
            <person name="Guda C."/>
            <person name="Hadaegh A."/>
            <person name="Iglesias-Rodriguez M.D."/>
            <person name="Jenkins J."/>
            <person name="Jones B.M."/>
            <person name="Lawson T."/>
            <person name="Leese F."/>
            <person name="Lindquist E."/>
            <person name="Lobanov A."/>
            <person name="Lomsadze A."/>
            <person name="Malik S.B."/>
            <person name="Marsh M.E."/>
            <person name="Mackinder L."/>
            <person name="Mock T."/>
            <person name="Mueller-Roeber B."/>
            <person name="Pagarete A."/>
            <person name="Parker M."/>
            <person name="Probert I."/>
            <person name="Quesneville H."/>
            <person name="Raines C."/>
            <person name="Rensing S.A."/>
            <person name="Riano-Pachon D.M."/>
            <person name="Richier S."/>
            <person name="Rokitta S."/>
            <person name="Shiraiwa Y."/>
            <person name="Soanes D.M."/>
            <person name="van der Giezen M."/>
            <person name="Wahlund T.M."/>
            <person name="Williams B."/>
            <person name="Wilson W."/>
            <person name="Wolfe G."/>
            <person name="Wurch L.L."/>
        </authorList>
    </citation>
    <scope>NUCLEOTIDE SEQUENCE</scope>
</reference>
<dbReference type="GO" id="GO:0008131">
    <property type="term" value="F:primary methylamine oxidase activity"/>
    <property type="evidence" value="ECO:0007669"/>
    <property type="project" value="InterPro"/>
</dbReference>
<dbReference type="SUPFAM" id="SSF49998">
    <property type="entry name" value="Amine oxidase catalytic domain"/>
    <property type="match status" value="1"/>
</dbReference>
<feature type="modified residue" description="2',4',5'-topaquinone" evidence="2">
    <location>
        <position position="463"/>
    </location>
</feature>
<protein>
    <recommendedName>
        <fullName evidence="3">Amine oxidase</fullName>
        <ecNumber evidence="3">1.4.3.-</ecNumber>
    </recommendedName>
</protein>
<evidence type="ECO:0000256" key="4">
    <source>
        <dbReference type="SAM" id="SignalP"/>
    </source>
</evidence>
<dbReference type="PANTHER" id="PTHR10638:SF20">
    <property type="entry name" value="AMINE OXIDASE"/>
    <property type="match status" value="1"/>
</dbReference>
<comment type="PTM">
    <text evidence="2 3">Topaquinone (TPQ) is generated by copper-dependent autoxidation of a specific tyrosyl residue.</text>
</comment>